<organism evidence="2 3">
    <name type="scientific">Paenibacillus eucommiae</name>
    <dbReference type="NCBI Taxonomy" id="1355755"/>
    <lineage>
        <taxon>Bacteria</taxon>
        <taxon>Bacillati</taxon>
        <taxon>Bacillota</taxon>
        <taxon>Bacilli</taxon>
        <taxon>Bacillales</taxon>
        <taxon>Paenibacillaceae</taxon>
        <taxon>Paenibacillus</taxon>
    </lineage>
</organism>
<gene>
    <name evidence="2" type="ORF">J2Z66_005035</name>
</gene>
<comment type="caution">
    <text evidence="2">The sequence shown here is derived from an EMBL/GenBank/DDBJ whole genome shotgun (WGS) entry which is preliminary data.</text>
</comment>
<keyword evidence="3" id="KW-1185">Reference proteome</keyword>
<dbReference type="SUPFAM" id="SSF51556">
    <property type="entry name" value="Metallo-dependent hydrolases"/>
    <property type="match status" value="1"/>
</dbReference>
<dbReference type="EMBL" id="JAGGLB010000018">
    <property type="protein sequence ID" value="MBP1993414.1"/>
    <property type="molecule type" value="Genomic_DNA"/>
</dbReference>
<dbReference type="InterPro" id="IPR032466">
    <property type="entry name" value="Metal_Hydrolase"/>
</dbReference>
<reference evidence="2 3" key="1">
    <citation type="submission" date="2021-03" db="EMBL/GenBank/DDBJ databases">
        <title>Genomic Encyclopedia of Type Strains, Phase IV (KMG-IV): sequencing the most valuable type-strain genomes for metagenomic binning, comparative biology and taxonomic classification.</title>
        <authorList>
            <person name="Goeker M."/>
        </authorList>
    </citation>
    <scope>NUCLEOTIDE SEQUENCE [LARGE SCALE GENOMIC DNA]</scope>
    <source>
        <strain evidence="2 3">DSM 26048</strain>
    </source>
</reference>
<dbReference type="Gene3D" id="3.20.20.140">
    <property type="entry name" value="Metal-dependent hydrolases"/>
    <property type="match status" value="1"/>
</dbReference>
<dbReference type="RefSeq" id="WP_209975233.1">
    <property type="nucleotide sequence ID" value="NZ_JAGGLB010000018.1"/>
</dbReference>
<accession>A0ABS4J0P3</accession>
<feature type="domain" description="Amidohydrolase-related" evidence="1">
    <location>
        <begin position="69"/>
        <end position="284"/>
    </location>
</feature>
<sequence length="286" mass="32590">MIIDAHNHPDYMGLSCRDIISNMDKYQIDRTWLLTLETPEDEYLPSFYHRYARPDGKGAIPFSSCLACKETAPERFVLGYAPDPRIPYAIERLAAAIEMYGVKVCGEIMLRMMYDSPDAISMFRFCGEKGLPVILEVNYGAERFEQHTRPNYWYGGGIEAFERMLKACPETVFLGHGPGFWAHLSSDDLFDKYSYPQGKLEHGGRVEELMRLYPNLHCDLSAGSGLNALKRDPAFAKTFLLEFQNRVVYGRDLYGNQHQEFLNTLGLPGDVLDKIYSGNALRLVKD</sequence>
<evidence type="ECO:0000259" key="1">
    <source>
        <dbReference type="Pfam" id="PF04909"/>
    </source>
</evidence>
<dbReference type="Pfam" id="PF04909">
    <property type="entry name" value="Amidohydro_2"/>
    <property type="match status" value="1"/>
</dbReference>
<evidence type="ECO:0000313" key="3">
    <source>
        <dbReference type="Proteomes" id="UP001519287"/>
    </source>
</evidence>
<dbReference type="InterPro" id="IPR018228">
    <property type="entry name" value="DNase_TatD-rel_CS"/>
</dbReference>
<keyword evidence="2" id="KW-0378">Hydrolase</keyword>
<protein>
    <submittedName>
        <fullName evidence="2">TIM-barrel fold metal-dependent hydrolase</fullName>
    </submittedName>
</protein>
<dbReference type="GO" id="GO:0016787">
    <property type="term" value="F:hydrolase activity"/>
    <property type="evidence" value="ECO:0007669"/>
    <property type="project" value="UniProtKB-KW"/>
</dbReference>
<dbReference type="Proteomes" id="UP001519287">
    <property type="component" value="Unassembled WGS sequence"/>
</dbReference>
<name>A0ABS4J0P3_9BACL</name>
<dbReference type="PROSITE" id="PS01137">
    <property type="entry name" value="TATD_1"/>
    <property type="match status" value="1"/>
</dbReference>
<dbReference type="InterPro" id="IPR006680">
    <property type="entry name" value="Amidohydro-rel"/>
</dbReference>
<proteinExistence type="predicted"/>
<evidence type="ECO:0000313" key="2">
    <source>
        <dbReference type="EMBL" id="MBP1993414.1"/>
    </source>
</evidence>